<comment type="caution">
    <text evidence="3">The sequence shown here is derived from an EMBL/GenBank/DDBJ whole genome shotgun (WGS) entry which is preliminary data.</text>
</comment>
<dbReference type="EMBL" id="JAQNDN010000015">
    <property type="protein sequence ID" value="MDC0671313.1"/>
    <property type="molecule type" value="Genomic_DNA"/>
</dbReference>
<dbReference type="InterPro" id="IPR023614">
    <property type="entry name" value="Porin_dom_sf"/>
</dbReference>
<gene>
    <name evidence="3" type="ORF">POL58_26390</name>
</gene>
<feature type="region of interest" description="Disordered" evidence="1">
    <location>
        <begin position="18"/>
        <end position="135"/>
    </location>
</feature>
<reference evidence="3 4" key="1">
    <citation type="submission" date="2022-11" db="EMBL/GenBank/DDBJ databases">
        <title>Minimal conservation of predation-associated metabolite biosynthetic gene clusters underscores biosynthetic potential of Myxococcota including descriptions for ten novel species: Archangium lansinium sp. nov., Myxococcus landrumus sp. nov., Nannocystis bai.</title>
        <authorList>
            <person name="Ahearne A."/>
            <person name="Stevens C."/>
            <person name="Dowd S."/>
        </authorList>
    </citation>
    <scope>NUCLEOTIDE SEQUENCE [LARGE SCALE GENOMIC DNA]</scope>
    <source>
        <strain evidence="3 4">NCELM</strain>
    </source>
</reference>
<accession>A0ABT5BC62</accession>
<evidence type="ECO:0000313" key="3">
    <source>
        <dbReference type="EMBL" id="MDC0671313.1"/>
    </source>
</evidence>
<dbReference type="RefSeq" id="WP_272001446.1">
    <property type="nucleotide sequence ID" value="NZ_JAQNDN010000015.1"/>
</dbReference>
<keyword evidence="4" id="KW-1185">Reference proteome</keyword>
<dbReference type="Gene3D" id="2.40.160.10">
    <property type="entry name" value="Porin"/>
    <property type="match status" value="1"/>
</dbReference>
<keyword evidence="2" id="KW-0732">Signal</keyword>
<name>A0ABT5BC62_9BACT</name>
<sequence>MPAPVSLLWLLWLAPAPPETASSTRLPQDVPLASDVVDTGAAPTAEQPPSSGSFFGSDVAPGSTTPPPASEGASKPATSGGSFFGSDVAPGNTTPPPANEGPSKAPPMPQIEELPSRAPAAKPSGLSAIFGPKDRKPVSGGGVGFFDPGKLDDTGPGGGSGIQVRGYLGLNFTVAQRTDLSARDPETGTFPQLKTLPYFGGGAANLYVGAPIYSDVVYARIAFEFISIPRASPVAPDVTPNYMPIVLMEAAALEVNPFAWAKKGPRWFAEGFKISGGVFIVPFGLEDEEHDAPVRWWVTRPLAMSIGRVYPGSWIDMGLTIKWKPTFGGTRPIRPLEVDLGVVNGDACTQTRTMDALYRYQPVGQTVPPCERQLREVEVPRGDGFVLGITPDNNGNKSLLARLQIRPVPALNFGGSYIWGTHPQSQFPSPQYMGKGYPDTVQAATWRVGAHFDLNLDEVVASRFPLPHLRAEFVYGVDKVARAQMMFGDQALADRHMLGGYAQVAQPLWRRKKTRLPGLIVQYRFDFADPDRDVPRRTQNGNVLSDFADRYLYDEALQAHVVGLRFPVLPRFNLKGEYMFVLEEGGRSNRVYNDAFSLQAVADF</sequence>
<dbReference type="Proteomes" id="UP001217838">
    <property type="component" value="Unassembled WGS sequence"/>
</dbReference>
<protein>
    <submittedName>
        <fullName evidence="3">Uncharacterized protein</fullName>
    </submittedName>
</protein>
<evidence type="ECO:0000256" key="1">
    <source>
        <dbReference type="SAM" id="MobiDB-lite"/>
    </source>
</evidence>
<evidence type="ECO:0000313" key="4">
    <source>
        <dbReference type="Proteomes" id="UP001217838"/>
    </source>
</evidence>
<organism evidence="3 4">
    <name type="scientific">Nannocystis radixulma</name>
    <dbReference type="NCBI Taxonomy" id="2995305"/>
    <lineage>
        <taxon>Bacteria</taxon>
        <taxon>Pseudomonadati</taxon>
        <taxon>Myxococcota</taxon>
        <taxon>Polyangia</taxon>
        <taxon>Nannocystales</taxon>
        <taxon>Nannocystaceae</taxon>
        <taxon>Nannocystis</taxon>
    </lineage>
</organism>
<evidence type="ECO:0000256" key="2">
    <source>
        <dbReference type="SAM" id="SignalP"/>
    </source>
</evidence>
<feature type="compositionally biased region" description="Pro residues" evidence="1">
    <location>
        <begin position="93"/>
        <end position="109"/>
    </location>
</feature>
<feature type="signal peptide" evidence="2">
    <location>
        <begin position="1"/>
        <end position="21"/>
    </location>
</feature>
<feature type="chain" id="PRO_5045801444" evidence="2">
    <location>
        <begin position="22"/>
        <end position="604"/>
    </location>
</feature>
<proteinExistence type="predicted"/>